<proteinExistence type="predicted"/>
<evidence type="ECO:0000313" key="3">
    <source>
        <dbReference type="Proteomes" id="UP000053558"/>
    </source>
</evidence>
<comment type="caution">
    <text evidence="2">The sequence shown here is derived from an EMBL/GenBank/DDBJ whole genome shotgun (WGS) entry which is preliminary data.</text>
</comment>
<dbReference type="EMBL" id="JH711576">
    <property type="protein sequence ID" value="EIW82641.1"/>
    <property type="molecule type" value="Genomic_DNA"/>
</dbReference>
<dbReference type="AlphaFoldDB" id="A0A5M3MVM7"/>
<sequence>MHHCLHNTDLVSIIIDQLDRDKAALVRLARVCTSFKELALDALYYKIAFDDLLGVLPKDLMEPQPEDKEPEWNTMNFQRTMTQDEWCVLISYAARVRRLDVAFVEHPDPENADRNICEVLARNCPVPSLFPSLVELSMWLKYVESAPRFVHGICLSPKIRTLVAKQFLAETLLEDLYRMGHPLSSRCPLLETFVCGPNSPIMEVANPSSIVTNTVCAWPNLRVLDCGPLGPRSISHVASMPSFKALRLVLSEETTWPDEAHLFGLNTLETLNIDCSDLCSYGKLSNVVSSLFGLKHQAHPPQATLRRIEVVATTTSPSSLSAFATALASHISHSALQEVICNENSFRRRGHGRGVEVAERDISAWFRVLRPFQQLTHIELRCVNPPQGDGIPIQANTLLECARSWPRLRSLTLWLLVTPLKLEETIDLLQILPHLEIFDVGTLVTSESIGSVCESTSPLPSNSRIDALTFDHATEDMQDADSLASLLAQIVPQVSTVYSVEHLPYTRWPKRSPFWSTVLRKVRGQEASSDTEYPDHFDPSFQAQQL</sequence>
<dbReference type="OrthoDB" id="3255541at2759"/>
<evidence type="ECO:0000256" key="1">
    <source>
        <dbReference type="SAM" id="MobiDB-lite"/>
    </source>
</evidence>
<dbReference type="RefSeq" id="XP_007766654.1">
    <property type="nucleotide sequence ID" value="XM_007768464.1"/>
</dbReference>
<dbReference type="GeneID" id="19204981"/>
<dbReference type="KEGG" id="cput:CONPUDRAFT_163749"/>
<protein>
    <recommendedName>
        <fullName evidence="4">F-box domain-containing protein</fullName>
    </recommendedName>
</protein>
<gene>
    <name evidence="2" type="ORF">CONPUDRAFT_163749</name>
</gene>
<evidence type="ECO:0000313" key="2">
    <source>
        <dbReference type="EMBL" id="EIW82641.1"/>
    </source>
</evidence>
<evidence type="ECO:0008006" key="4">
    <source>
        <dbReference type="Google" id="ProtNLM"/>
    </source>
</evidence>
<organism evidence="2 3">
    <name type="scientific">Coniophora puteana (strain RWD-64-598)</name>
    <name type="common">Brown rot fungus</name>
    <dbReference type="NCBI Taxonomy" id="741705"/>
    <lineage>
        <taxon>Eukaryota</taxon>
        <taxon>Fungi</taxon>
        <taxon>Dikarya</taxon>
        <taxon>Basidiomycota</taxon>
        <taxon>Agaricomycotina</taxon>
        <taxon>Agaricomycetes</taxon>
        <taxon>Agaricomycetidae</taxon>
        <taxon>Boletales</taxon>
        <taxon>Coniophorineae</taxon>
        <taxon>Coniophoraceae</taxon>
        <taxon>Coniophora</taxon>
    </lineage>
</organism>
<reference evidence="3" key="1">
    <citation type="journal article" date="2012" name="Science">
        <title>The Paleozoic origin of enzymatic lignin decomposition reconstructed from 31 fungal genomes.</title>
        <authorList>
            <person name="Floudas D."/>
            <person name="Binder M."/>
            <person name="Riley R."/>
            <person name="Barry K."/>
            <person name="Blanchette R.A."/>
            <person name="Henrissat B."/>
            <person name="Martinez A.T."/>
            <person name="Otillar R."/>
            <person name="Spatafora J.W."/>
            <person name="Yadav J.S."/>
            <person name="Aerts A."/>
            <person name="Benoit I."/>
            <person name="Boyd A."/>
            <person name="Carlson A."/>
            <person name="Copeland A."/>
            <person name="Coutinho P.M."/>
            <person name="de Vries R.P."/>
            <person name="Ferreira P."/>
            <person name="Findley K."/>
            <person name="Foster B."/>
            <person name="Gaskell J."/>
            <person name="Glotzer D."/>
            <person name="Gorecki P."/>
            <person name="Heitman J."/>
            <person name="Hesse C."/>
            <person name="Hori C."/>
            <person name="Igarashi K."/>
            <person name="Jurgens J.A."/>
            <person name="Kallen N."/>
            <person name="Kersten P."/>
            <person name="Kohler A."/>
            <person name="Kuees U."/>
            <person name="Kumar T.K.A."/>
            <person name="Kuo A."/>
            <person name="LaButti K."/>
            <person name="Larrondo L.F."/>
            <person name="Lindquist E."/>
            <person name="Ling A."/>
            <person name="Lombard V."/>
            <person name="Lucas S."/>
            <person name="Lundell T."/>
            <person name="Martin R."/>
            <person name="McLaughlin D.J."/>
            <person name="Morgenstern I."/>
            <person name="Morin E."/>
            <person name="Murat C."/>
            <person name="Nagy L.G."/>
            <person name="Nolan M."/>
            <person name="Ohm R.A."/>
            <person name="Patyshakuliyeva A."/>
            <person name="Rokas A."/>
            <person name="Ruiz-Duenas F.J."/>
            <person name="Sabat G."/>
            <person name="Salamov A."/>
            <person name="Samejima M."/>
            <person name="Schmutz J."/>
            <person name="Slot J.C."/>
            <person name="St John F."/>
            <person name="Stenlid J."/>
            <person name="Sun H."/>
            <person name="Sun S."/>
            <person name="Syed K."/>
            <person name="Tsang A."/>
            <person name="Wiebenga A."/>
            <person name="Young D."/>
            <person name="Pisabarro A."/>
            <person name="Eastwood D.C."/>
            <person name="Martin F."/>
            <person name="Cullen D."/>
            <person name="Grigoriev I.V."/>
            <person name="Hibbett D.S."/>
        </authorList>
    </citation>
    <scope>NUCLEOTIDE SEQUENCE [LARGE SCALE GENOMIC DNA]</scope>
    <source>
        <strain evidence="3">RWD-64-598 SS2</strain>
    </source>
</reference>
<name>A0A5M3MVM7_CONPW</name>
<keyword evidence="3" id="KW-1185">Reference proteome</keyword>
<dbReference type="Proteomes" id="UP000053558">
    <property type="component" value="Unassembled WGS sequence"/>
</dbReference>
<feature type="region of interest" description="Disordered" evidence="1">
    <location>
        <begin position="527"/>
        <end position="546"/>
    </location>
</feature>
<accession>A0A5M3MVM7</accession>